<dbReference type="GO" id="GO:0005938">
    <property type="term" value="C:cell cortex"/>
    <property type="evidence" value="ECO:0007669"/>
    <property type="project" value="TreeGrafter"/>
</dbReference>
<dbReference type="InterPro" id="IPR036140">
    <property type="entry name" value="PFN_sf"/>
</dbReference>
<gene>
    <name evidence="3" type="ORF">OFUS_LOCUS1322</name>
</gene>
<dbReference type="InterPro" id="IPR048278">
    <property type="entry name" value="PFN"/>
</dbReference>
<dbReference type="GO" id="GO:0003785">
    <property type="term" value="F:actin monomer binding"/>
    <property type="evidence" value="ECO:0007669"/>
    <property type="project" value="TreeGrafter"/>
</dbReference>
<dbReference type="Gene3D" id="3.30.450.30">
    <property type="entry name" value="Dynein light chain 2a, cytoplasmic"/>
    <property type="match status" value="1"/>
</dbReference>
<dbReference type="InterPro" id="IPR005455">
    <property type="entry name" value="PFN_euk"/>
</dbReference>
<name>A0A8J1Y0L7_OWEFU</name>
<evidence type="ECO:0000256" key="1">
    <source>
        <dbReference type="ARBA" id="ARBA00010058"/>
    </source>
</evidence>
<dbReference type="Proteomes" id="UP000749559">
    <property type="component" value="Unassembled WGS sequence"/>
</dbReference>
<dbReference type="SUPFAM" id="SSF55770">
    <property type="entry name" value="Profilin (actin-binding protein)"/>
    <property type="match status" value="1"/>
</dbReference>
<dbReference type="EMBL" id="CAIIXF020000001">
    <property type="protein sequence ID" value="CAH1773773.1"/>
    <property type="molecule type" value="Genomic_DNA"/>
</dbReference>
<dbReference type="AlphaFoldDB" id="A0A8J1Y0L7"/>
<comment type="caution">
    <text evidence="3">The sequence shown here is derived from an EMBL/GenBank/DDBJ whole genome shotgun (WGS) entry which is preliminary data.</text>
</comment>
<reference evidence="3" key="1">
    <citation type="submission" date="2022-03" db="EMBL/GenBank/DDBJ databases">
        <authorList>
            <person name="Martin C."/>
        </authorList>
    </citation>
    <scope>NUCLEOTIDE SEQUENCE</scope>
</reference>
<proteinExistence type="inferred from homology"/>
<evidence type="ECO:0000313" key="4">
    <source>
        <dbReference type="Proteomes" id="UP000749559"/>
    </source>
</evidence>
<evidence type="ECO:0000313" key="3">
    <source>
        <dbReference type="EMBL" id="CAH1773773.1"/>
    </source>
</evidence>
<dbReference type="SMART" id="SM00392">
    <property type="entry name" value="PROF"/>
    <property type="match status" value="1"/>
</dbReference>
<dbReference type="PANTHER" id="PTHR11604">
    <property type="entry name" value="PROFILIN"/>
    <property type="match status" value="1"/>
</dbReference>
<sequence length="145" mass="16039">MADMTWNAWIDSLISNSRNLKGEPQIDKACIIGLRDGGLWHRADHPNALILKEEEANKIARVFRGKEIAPFVNDGIPIAGHDYVYFDGDDVVDVVAKGRNASEDGIYLYTSKTAIVIGHCPSMNDQTLADKTISDIAQKLKDLEL</sequence>
<organism evidence="3 4">
    <name type="scientific">Owenia fusiformis</name>
    <name type="common">Polychaete worm</name>
    <dbReference type="NCBI Taxonomy" id="6347"/>
    <lineage>
        <taxon>Eukaryota</taxon>
        <taxon>Metazoa</taxon>
        <taxon>Spiralia</taxon>
        <taxon>Lophotrochozoa</taxon>
        <taxon>Annelida</taxon>
        <taxon>Polychaeta</taxon>
        <taxon>Sedentaria</taxon>
        <taxon>Canalipalpata</taxon>
        <taxon>Sabellida</taxon>
        <taxon>Oweniida</taxon>
        <taxon>Oweniidae</taxon>
        <taxon>Owenia</taxon>
    </lineage>
</organism>
<dbReference type="Pfam" id="PF00235">
    <property type="entry name" value="Profilin"/>
    <property type="match status" value="1"/>
</dbReference>
<comment type="similarity">
    <text evidence="1 2">Belongs to the profilin family.</text>
</comment>
<keyword evidence="2" id="KW-0009">Actin-binding</keyword>
<dbReference type="PANTHER" id="PTHR11604:SF10">
    <property type="entry name" value="PROFILIN"/>
    <property type="match status" value="1"/>
</dbReference>
<protein>
    <recommendedName>
        <fullName evidence="2">Profilin</fullName>
    </recommendedName>
</protein>
<accession>A0A8J1Y0L7</accession>
<evidence type="ECO:0000256" key="2">
    <source>
        <dbReference type="RuleBase" id="RU003909"/>
    </source>
</evidence>
<keyword evidence="4" id="KW-1185">Reference proteome</keyword>